<feature type="compositionally biased region" description="Polar residues" evidence="1">
    <location>
        <begin position="60"/>
        <end position="73"/>
    </location>
</feature>
<dbReference type="EMBL" id="BMAT01008214">
    <property type="protein sequence ID" value="GFR80417.1"/>
    <property type="molecule type" value="Genomic_DNA"/>
</dbReference>
<feature type="compositionally biased region" description="Basic residues" evidence="1">
    <location>
        <begin position="85"/>
        <end position="109"/>
    </location>
</feature>
<sequence length="138" mass="15491">MNFKLTPSPRLVFHVKPREQKQLNPSQLESSLAFSSRFRKKTTTKKNKQPTNNKLTSFEFNTRRNTAHVESSTGSGGKCVQDKTRGKHSPAHFNKKKPGPFKPLHHVIKITRSSQAKAKDPDRLDSPFVNTLPSSAGP</sequence>
<evidence type="ECO:0000313" key="2">
    <source>
        <dbReference type="EMBL" id="GFR80417.1"/>
    </source>
</evidence>
<comment type="caution">
    <text evidence="2">The sequence shown here is derived from an EMBL/GenBank/DDBJ whole genome shotgun (WGS) entry which is preliminary data.</text>
</comment>
<dbReference type="AlphaFoldDB" id="A0AAV4G4K1"/>
<accession>A0AAV4G4K1</accession>
<evidence type="ECO:0000256" key="1">
    <source>
        <dbReference type="SAM" id="MobiDB-lite"/>
    </source>
</evidence>
<name>A0AAV4G4K1_9GAST</name>
<evidence type="ECO:0000313" key="3">
    <source>
        <dbReference type="Proteomes" id="UP000762676"/>
    </source>
</evidence>
<organism evidence="2 3">
    <name type="scientific">Elysia marginata</name>
    <dbReference type="NCBI Taxonomy" id="1093978"/>
    <lineage>
        <taxon>Eukaryota</taxon>
        <taxon>Metazoa</taxon>
        <taxon>Spiralia</taxon>
        <taxon>Lophotrochozoa</taxon>
        <taxon>Mollusca</taxon>
        <taxon>Gastropoda</taxon>
        <taxon>Heterobranchia</taxon>
        <taxon>Euthyneura</taxon>
        <taxon>Panpulmonata</taxon>
        <taxon>Sacoglossa</taxon>
        <taxon>Placobranchoidea</taxon>
        <taxon>Plakobranchidae</taxon>
        <taxon>Elysia</taxon>
    </lineage>
</organism>
<feature type="region of interest" description="Disordered" evidence="1">
    <location>
        <begin position="60"/>
        <end position="138"/>
    </location>
</feature>
<reference evidence="2 3" key="1">
    <citation type="journal article" date="2021" name="Elife">
        <title>Chloroplast acquisition without the gene transfer in kleptoplastic sea slugs, Plakobranchus ocellatus.</title>
        <authorList>
            <person name="Maeda T."/>
            <person name="Takahashi S."/>
            <person name="Yoshida T."/>
            <person name="Shimamura S."/>
            <person name="Takaki Y."/>
            <person name="Nagai Y."/>
            <person name="Toyoda A."/>
            <person name="Suzuki Y."/>
            <person name="Arimoto A."/>
            <person name="Ishii H."/>
            <person name="Satoh N."/>
            <person name="Nishiyama T."/>
            <person name="Hasebe M."/>
            <person name="Maruyama T."/>
            <person name="Minagawa J."/>
            <person name="Obokata J."/>
            <person name="Shigenobu S."/>
        </authorList>
    </citation>
    <scope>NUCLEOTIDE SEQUENCE [LARGE SCALE GENOMIC DNA]</scope>
</reference>
<gene>
    <name evidence="2" type="ORF">ElyMa_004045600</name>
</gene>
<protein>
    <submittedName>
        <fullName evidence="2">Uncharacterized protein</fullName>
    </submittedName>
</protein>
<proteinExistence type="predicted"/>
<feature type="compositionally biased region" description="Polar residues" evidence="1">
    <location>
        <begin position="128"/>
        <end position="138"/>
    </location>
</feature>
<keyword evidence="3" id="KW-1185">Reference proteome</keyword>
<dbReference type="Proteomes" id="UP000762676">
    <property type="component" value="Unassembled WGS sequence"/>
</dbReference>